<dbReference type="InterPro" id="IPR050090">
    <property type="entry name" value="Tyrosine_recombinase_XerCD"/>
</dbReference>
<dbReference type="InterPro" id="IPR011010">
    <property type="entry name" value="DNA_brk_join_enz"/>
</dbReference>
<dbReference type="InterPro" id="IPR002104">
    <property type="entry name" value="Integrase_catalytic"/>
</dbReference>
<feature type="region of interest" description="Disordered" evidence="5">
    <location>
        <begin position="1"/>
        <end position="20"/>
    </location>
</feature>
<gene>
    <name evidence="7" type="ORF">PtoMrB4_06920</name>
</gene>
<evidence type="ECO:0000256" key="2">
    <source>
        <dbReference type="ARBA" id="ARBA00022908"/>
    </source>
</evidence>
<dbReference type="GO" id="GO:0003677">
    <property type="term" value="F:DNA binding"/>
    <property type="evidence" value="ECO:0007669"/>
    <property type="project" value="UniProtKB-KW"/>
</dbReference>
<dbReference type="Proteomes" id="UP000501237">
    <property type="component" value="Chromosome"/>
</dbReference>
<name>A0A679G977_9GAMM</name>
<sequence length="252" mass="28696">MVEMIKAGRPSKPSNSVLDRDERHLDDAVVDLVLAALKPNSENNPARDYAVKLRNMLMFMILHATGLRRGELLNLKIDDIDFLQGTLRVVRRPDSTGDVRVHQPTAKTRQRIIPLLSELISYIHDYVLRHRRKFPAAKSHGYLFITHKEGPTQGLPLSVSAFQKWMRTIASISEGSGLHAHALRHHWNYLFSKMMGAERVSPQREEKIRSYLMGWKETSGTAAIYNGRHIKKQAAEAVLSLQGRYLKGARED</sequence>
<dbReference type="PANTHER" id="PTHR30349">
    <property type="entry name" value="PHAGE INTEGRASE-RELATED"/>
    <property type="match status" value="1"/>
</dbReference>
<evidence type="ECO:0000259" key="6">
    <source>
        <dbReference type="PROSITE" id="PS51898"/>
    </source>
</evidence>
<reference evidence="7 8" key="1">
    <citation type="journal article" date="2020" name="Microbiol. Resour. Announc.">
        <title>Complete genome sequence of Pseudomonas otitidis strain MrB4, isolated from Lake Biwa in Japan.</title>
        <authorList>
            <person name="Miyazaki K."/>
            <person name="Hase E."/>
            <person name="Maruya T."/>
        </authorList>
    </citation>
    <scope>NUCLEOTIDE SEQUENCE [LARGE SCALE GENOMIC DNA]</scope>
    <source>
        <strain evidence="7 8">MrB4</strain>
    </source>
</reference>
<dbReference type="CDD" id="cd00397">
    <property type="entry name" value="DNA_BRE_C"/>
    <property type="match status" value="1"/>
</dbReference>
<keyword evidence="2" id="KW-0229">DNA integration</keyword>
<dbReference type="Pfam" id="PF00589">
    <property type="entry name" value="Phage_integrase"/>
    <property type="match status" value="1"/>
</dbReference>
<dbReference type="AlphaFoldDB" id="A0A679G977"/>
<evidence type="ECO:0000256" key="1">
    <source>
        <dbReference type="ARBA" id="ARBA00008857"/>
    </source>
</evidence>
<dbReference type="InterPro" id="IPR013762">
    <property type="entry name" value="Integrase-like_cat_sf"/>
</dbReference>
<comment type="similarity">
    <text evidence="1">Belongs to the 'phage' integrase family.</text>
</comment>
<dbReference type="SUPFAM" id="SSF56349">
    <property type="entry name" value="DNA breaking-rejoining enzymes"/>
    <property type="match status" value="1"/>
</dbReference>
<feature type="domain" description="Tyr recombinase" evidence="6">
    <location>
        <begin position="20"/>
        <end position="240"/>
    </location>
</feature>
<dbReference type="GO" id="GO:0006310">
    <property type="term" value="P:DNA recombination"/>
    <property type="evidence" value="ECO:0007669"/>
    <property type="project" value="UniProtKB-KW"/>
</dbReference>
<protein>
    <recommendedName>
        <fullName evidence="6">Tyr recombinase domain-containing protein</fullName>
    </recommendedName>
</protein>
<dbReference type="EMBL" id="AP022642">
    <property type="protein sequence ID" value="BCA26715.1"/>
    <property type="molecule type" value="Genomic_DNA"/>
</dbReference>
<dbReference type="PROSITE" id="PS51898">
    <property type="entry name" value="TYR_RECOMBINASE"/>
    <property type="match status" value="1"/>
</dbReference>
<dbReference type="Gene3D" id="1.10.443.10">
    <property type="entry name" value="Intergrase catalytic core"/>
    <property type="match status" value="1"/>
</dbReference>
<keyword evidence="3" id="KW-0238">DNA-binding</keyword>
<evidence type="ECO:0000256" key="5">
    <source>
        <dbReference type="SAM" id="MobiDB-lite"/>
    </source>
</evidence>
<dbReference type="PANTHER" id="PTHR30349:SF41">
    <property type="entry name" value="INTEGRASE_RECOMBINASE PROTEIN MJ0367-RELATED"/>
    <property type="match status" value="1"/>
</dbReference>
<organism evidence="7 8">
    <name type="scientific">Metapseudomonas otitidis</name>
    <dbReference type="NCBI Taxonomy" id="319939"/>
    <lineage>
        <taxon>Bacteria</taxon>
        <taxon>Pseudomonadati</taxon>
        <taxon>Pseudomonadota</taxon>
        <taxon>Gammaproteobacteria</taxon>
        <taxon>Pseudomonadales</taxon>
        <taxon>Pseudomonadaceae</taxon>
        <taxon>Metapseudomonas</taxon>
    </lineage>
</organism>
<dbReference type="KEGG" id="poj:PtoMrB4_06920"/>
<dbReference type="GO" id="GO:0015074">
    <property type="term" value="P:DNA integration"/>
    <property type="evidence" value="ECO:0007669"/>
    <property type="project" value="UniProtKB-KW"/>
</dbReference>
<accession>A0A679G977</accession>
<evidence type="ECO:0000256" key="3">
    <source>
        <dbReference type="ARBA" id="ARBA00023125"/>
    </source>
</evidence>
<evidence type="ECO:0000256" key="4">
    <source>
        <dbReference type="ARBA" id="ARBA00023172"/>
    </source>
</evidence>
<proteinExistence type="inferred from homology"/>
<evidence type="ECO:0000313" key="8">
    <source>
        <dbReference type="Proteomes" id="UP000501237"/>
    </source>
</evidence>
<keyword evidence="4" id="KW-0233">DNA recombination</keyword>
<evidence type="ECO:0000313" key="7">
    <source>
        <dbReference type="EMBL" id="BCA26715.1"/>
    </source>
</evidence>